<organism evidence="1 2">
    <name type="scientific">Camelimonas lactis</name>
    <dbReference type="NCBI Taxonomy" id="659006"/>
    <lineage>
        <taxon>Bacteria</taxon>
        <taxon>Pseudomonadati</taxon>
        <taxon>Pseudomonadota</taxon>
        <taxon>Alphaproteobacteria</taxon>
        <taxon>Hyphomicrobiales</taxon>
        <taxon>Chelatococcaceae</taxon>
        <taxon>Camelimonas</taxon>
    </lineage>
</organism>
<dbReference type="AlphaFoldDB" id="A0A4R2GI82"/>
<keyword evidence="2" id="KW-1185">Reference proteome</keyword>
<accession>A0A4R2GI82</accession>
<protein>
    <submittedName>
        <fullName evidence="1">Uncharacterized protein</fullName>
    </submittedName>
</protein>
<evidence type="ECO:0000313" key="2">
    <source>
        <dbReference type="Proteomes" id="UP000294881"/>
    </source>
</evidence>
<reference evidence="1 2" key="1">
    <citation type="submission" date="2019-03" db="EMBL/GenBank/DDBJ databases">
        <title>Genomic Encyclopedia of Type Strains, Phase IV (KMG-IV): sequencing the most valuable type-strain genomes for metagenomic binning, comparative biology and taxonomic classification.</title>
        <authorList>
            <person name="Goeker M."/>
        </authorList>
    </citation>
    <scope>NUCLEOTIDE SEQUENCE [LARGE SCALE GENOMIC DNA]</scope>
    <source>
        <strain evidence="1 2">DSM 22958</strain>
    </source>
</reference>
<comment type="caution">
    <text evidence="1">The sequence shown here is derived from an EMBL/GenBank/DDBJ whole genome shotgun (WGS) entry which is preliminary data.</text>
</comment>
<dbReference type="Proteomes" id="UP000294881">
    <property type="component" value="Unassembled WGS sequence"/>
</dbReference>
<gene>
    <name evidence="1" type="ORF">EV666_1307</name>
</gene>
<dbReference type="EMBL" id="SLWL01000030">
    <property type="protein sequence ID" value="TCO07596.1"/>
    <property type="molecule type" value="Genomic_DNA"/>
</dbReference>
<dbReference type="RefSeq" id="WP_132010817.1">
    <property type="nucleotide sequence ID" value="NZ_JBHUNN010000003.1"/>
</dbReference>
<evidence type="ECO:0000313" key="1">
    <source>
        <dbReference type="EMBL" id="TCO07596.1"/>
    </source>
</evidence>
<name>A0A4R2GI82_9HYPH</name>
<sequence>MTINTEARRIAEGHERENDLEFLAAVSLGCFPCGVEYPDDVILFAETYMAQPSAERSRFGNAEKVALAAVNAARAQRDVARQAADRQRQVDELAEAKFAAKLLAALKVEHDDLWQSAQDEADEAVQA</sequence>
<proteinExistence type="predicted"/>